<dbReference type="PANTHER" id="PTHR42693:SF33">
    <property type="entry name" value="ARYLSULFATASE"/>
    <property type="match status" value="1"/>
</dbReference>
<dbReference type="PANTHER" id="PTHR42693">
    <property type="entry name" value="ARYLSULFATASE FAMILY MEMBER"/>
    <property type="match status" value="1"/>
</dbReference>
<accession>A0ABP0B6B3</accession>
<protein>
    <submittedName>
        <fullName evidence="2">Uncharacterized protein</fullName>
    </submittedName>
</protein>
<evidence type="ECO:0000313" key="3">
    <source>
        <dbReference type="Proteomes" id="UP001642482"/>
    </source>
</evidence>
<dbReference type="SUPFAM" id="SSF53649">
    <property type="entry name" value="Alkaline phosphatase-like"/>
    <property type="match status" value="1"/>
</dbReference>
<evidence type="ECO:0000313" key="2">
    <source>
        <dbReference type="EMBL" id="CAK7215062.1"/>
    </source>
</evidence>
<reference evidence="2 3" key="1">
    <citation type="submission" date="2024-01" db="EMBL/GenBank/DDBJ databases">
        <authorList>
            <person name="Allen C."/>
            <person name="Tagirdzhanova G."/>
        </authorList>
    </citation>
    <scope>NUCLEOTIDE SEQUENCE [LARGE SCALE GENOMIC DNA]</scope>
</reference>
<dbReference type="InterPro" id="IPR017850">
    <property type="entry name" value="Alkaline_phosphatase_core_sf"/>
</dbReference>
<keyword evidence="3" id="KW-1185">Reference proteome</keyword>
<comment type="caution">
    <text evidence="2">The sequence shown here is derived from an EMBL/GenBank/DDBJ whole genome shotgun (WGS) entry which is preliminary data.</text>
</comment>
<dbReference type="EMBL" id="CAWUHD010000016">
    <property type="protein sequence ID" value="CAK7215062.1"/>
    <property type="molecule type" value="Genomic_DNA"/>
</dbReference>
<proteinExistence type="inferred from homology"/>
<dbReference type="InterPro" id="IPR050738">
    <property type="entry name" value="Sulfatase"/>
</dbReference>
<evidence type="ECO:0000256" key="1">
    <source>
        <dbReference type="ARBA" id="ARBA00008779"/>
    </source>
</evidence>
<dbReference type="Gene3D" id="3.30.1120.10">
    <property type="match status" value="1"/>
</dbReference>
<sequence length="289" mass="32685">MRPAWYSFSTNARANRRRRTSPFSLPFTAPHWPLQAPQDSIRKYHGVYADGPDALPARRLHCQIELGLLLANVEAHPVLTNTKEWADMTDEEQKWLARTMEVFAGMVDRMDENIGHNIEHIKRLGDRMQKGYVTEGGIRCPAIVQYPPLAKARSANGVAKHDGGDVTVAFATVMDILPTILDLAGIPHPGPTFRNREVVPVKGNSWVQHLRGSNTRIHDKDYVVGWELFFHQAIRRGDYKAVFIPKPKGPERWQLYNVATDKGEIHDLAATEPAILDEREELEEGYALP</sequence>
<gene>
    <name evidence="2" type="ORF">SEUCBS140593_002402</name>
</gene>
<dbReference type="Proteomes" id="UP001642482">
    <property type="component" value="Unassembled WGS sequence"/>
</dbReference>
<name>A0ABP0B6B3_9PEZI</name>
<comment type="similarity">
    <text evidence="1">Belongs to the sulfatase family.</text>
</comment>
<organism evidence="2 3">
    <name type="scientific">Sporothrix eucalyptigena</name>
    <dbReference type="NCBI Taxonomy" id="1812306"/>
    <lineage>
        <taxon>Eukaryota</taxon>
        <taxon>Fungi</taxon>
        <taxon>Dikarya</taxon>
        <taxon>Ascomycota</taxon>
        <taxon>Pezizomycotina</taxon>
        <taxon>Sordariomycetes</taxon>
        <taxon>Sordariomycetidae</taxon>
        <taxon>Ophiostomatales</taxon>
        <taxon>Ophiostomataceae</taxon>
        <taxon>Sporothrix</taxon>
    </lineage>
</organism>
<dbReference type="Gene3D" id="3.40.720.10">
    <property type="entry name" value="Alkaline Phosphatase, subunit A"/>
    <property type="match status" value="1"/>
</dbReference>